<evidence type="ECO:0000256" key="3">
    <source>
        <dbReference type="ARBA" id="ARBA00011036"/>
    </source>
</evidence>
<feature type="transmembrane region" description="Helical" evidence="9">
    <location>
        <begin position="80"/>
        <end position="101"/>
    </location>
</feature>
<feature type="transmembrane region" description="Helical" evidence="9">
    <location>
        <begin position="165"/>
        <end position="182"/>
    </location>
</feature>
<dbReference type="PRINTS" id="PR00342">
    <property type="entry name" value="RHESUSRHD"/>
</dbReference>
<evidence type="ECO:0000256" key="5">
    <source>
        <dbReference type="ARBA" id="ARBA00022692"/>
    </source>
</evidence>
<comment type="caution">
    <text evidence="9">Lacks conserved residue(s) required for the propagation of feature annotation.</text>
</comment>
<dbReference type="Pfam" id="PF00909">
    <property type="entry name" value="Ammonium_transp"/>
    <property type="match status" value="1"/>
</dbReference>
<comment type="similarity">
    <text evidence="2 9">Belongs to the ammonia transporter channel (TC 1.A.11.2) family.</text>
</comment>
<evidence type="ECO:0000256" key="7">
    <source>
        <dbReference type="ARBA" id="ARBA00023136"/>
    </source>
</evidence>
<dbReference type="InterPro" id="IPR029020">
    <property type="entry name" value="Ammonium/urea_transptr"/>
</dbReference>
<comment type="subcellular location">
    <subcellularLocation>
        <location evidence="9">Cell membrane</location>
        <topology evidence="9">Multi-pass membrane protein</topology>
    </subcellularLocation>
    <subcellularLocation>
        <location evidence="1">Membrane</location>
        <topology evidence="1">Multi-pass membrane protein</topology>
    </subcellularLocation>
</comment>
<evidence type="ECO:0000256" key="10">
    <source>
        <dbReference type="SAM" id="MobiDB-lite"/>
    </source>
</evidence>
<feature type="compositionally biased region" description="Polar residues" evidence="10">
    <location>
        <begin position="473"/>
        <end position="487"/>
    </location>
</feature>
<feature type="compositionally biased region" description="Low complexity" evidence="10">
    <location>
        <begin position="540"/>
        <end position="550"/>
    </location>
</feature>
<evidence type="ECO:0000259" key="12">
    <source>
        <dbReference type="Pfam" id="PF00909"/>
    </source>
</evidence>
<feature type="chain" id="PRO_5007562085" description="Ammonium transporter" evidence="11">
    <location>
        <begin position="21"/>
        <end position="616"/>
    </location>
</feature>
<evidence type="ECO:0000256" key="2">
    <source>
        <dbReference type="ARBA" id="ARBA00005887"/>
    </source>
</evidence>
<accession>A0A150GIS6</accession>
<dbReference type="EMBL" id="LSYV01000021">
    <property type="protein sequence ID" value="KXZ49707.1"/>
    <property type="molecule type" value="Genomic_DNA"/>
</dbReference>
<evidence type="ECO:0000313" key="13">
    <source>
        <dbReference type="EMBL" id="KXZ49707.1"/>
    </source>
</evidence>
<evidence type="ECO:0000256" key="6">
    <source>
        <dbReference type="ARBA" id="ARBA00022989"/>
    </source>
</evidence>
<keyword evidence="11" id="KW-0732">Signal</keyword>
<keyword evidence="6 9" id="KW-1133">Transmembrane helix</keyword>
<feature type="compositionally biased region" description="Gly residues" evidence="10">
    <location>
        <begin position="551"/>
        <end position="562"/>
    </location>
</feature>
<comment type="caution">
    <text evidence="13">The sequence shown here is derived from an EMBL/GenBank/DDBJ whole genome shotgun (WGS) entry which is preliminary data.</text>
</comment>
<name>A0A150GIS6_GONPE</name>
<keyword evidence="7 9" id="KW-0472">Membrane</keyword>
<feature type="transmembrane region" description="Helical" evidence="9">
    <location>
        <begin position="202"/>
        <end position="223"/>
    </location>
</feature>
<dbReference type="GO" id="GO:0008519">
    <property type="term" value="F:ammonium channel activity"/>
    <property type="evidence" value="ECO:0007669"/>
    <property type="project" value="InterPro"/>
</dbReference>
<dbReference type="PROSITE" id="PS01219">
    <property type="entry name" value="AMMONIUM_TRANSP"/>
    <property type="match status" value="1"/>
</dbReference>
<dbReference type="PANTHER" id="PTHR11730">
    <property type="entry name" value="AMMONIUM TRANSPORTER"/>
    <property type="match status" value="1"/>
</dbReference>
<dbReference type="STRING" id="33097.A0A150GIS6"/>
<gene>
    <name evidence="13" type="ORF">GPECTOR_20g564</name>
</gene>
<dbReference type="InterPro" id="IPR018047">
    <property type="entry name" value="Ammonium_transpt_CS"/>
</dbReference>
<keyword evidence="8 9" id="KW-0924">Ammonia transport</keyword>
<feature type="region of interest" description="Disordered" evidence="10">
    <location>
        <begin position="445"/>
        <end position="500"/>
    </location>
</feature>
<feature type="compositionally biased region" description="Low complexity" evidence="10">
    <location>
        <begin position="448"/>
        <end position="460"/>
    </location>
</feature>
<dbReference type="AlphaFoldDB" id="A0A150GIS6"/>
<dbReference type="InterPro" id="IPR002229">
    <property type="entry name" value="RhesusRHD"/>
</dbReference>
<feature type="transmembrane region" description="Helical" evidence="9">
    <location>
        <begin position="121"/>
        <end position="144"/>
    </location>
</feature>
<organism evidence="13 14">
    <name type="scientific">Gonium pectorale</name>
    <name type="common">Green alga</name>
    <dbReference type="NCBI Taxonomy" id="33097"/>
    <lineage>
        <taxon>Eukaryota</taxon>
        <taxon>Viridiplantae</taxon>
        <taxon>Chlorophyta</taxon>
        <taxon>core chlorophytes</taxon>
        <taxon>Chlorophyceae</taxon>
        <taxon>CS clade</taxon>
        <taxon>Chlamydomonadales</taxon>
        <taxon>Volvocaceae</taxon>
        <taxon>Gonium</taxon>
    </lineage>
</organism>
<dbReference type="NCBIfam" id="TIGR00836">
    <property type="entry name" value="amt"/>
    <property type="match status" value="1"/>
</dbReference>
<feature type="transmembrane region" description="Helical" evidence="9">
    <location>
        <begin position="335"/>
        <end position="356"/>
    </location>
</feature>
<dbReference type="Gene3D" id="1.10.3430.10">
    <property type="entry name" value="Ammonium transporter AmtB like domains"/>
    <property type="match status" value="1"/>
</dbReference>
<feature type="transmembrane region" description="Helical" evidence="9">
    <location>
        <begin position="55"/>
        <end position="73"/>
    </location>
</feature>
<dbReference type="GO" id="GO:0097272">
    <property type="term" value="P:ammonium homeostasis"/>
    <property type="evidence" value="ECO:0007669"/>
    <property type="project" value="TreeGrafter"/>
</dbReference>
<keyword evidence="4 9" id="KW-0813">Transport</keyword>
<keyword evidence="5 9" id="KW-0812">Transmembrane</keyword>
<feature type="transmembrane region" description="Helical" evidence="9">
    <location>
        <begin position="287"/>
        <end position="304"/>
    </location>
</feature>
<protein>
    <recommendedName>
        <fullName evidence="9">Ammonium transporter</fullName>
    </recommendedName>
</protein>
<proteinExistence type="inferred from homology"/>
<reference evidence="14" key="1">
    <citation type="journal article" date="2016" name="Nat. Commun.">
        <title>The Gonium pectorale genome demonstrates co-option of cell cycle regulation during the evolution of multicellularity.</title>
        <authorList>
            <person name="Hanschen E.R."/>
            <person name="Marriage T.N."/>
            <person name="Ferris P.J."/>
            <person name="Hamaji T."/>
            <person name="Toyoda A."/>
            <person name="Fujiyama A."/>
            <person name="Neme R."/>
            <person name="Noguchi H."/>
            <person name="Minakuchi Y."/>
            <person name="Suzuki M."/>
            <person name="Kawai-Toyooka H."/>
            <person name="Smith D.R."/>
            <person name="Sparks H."/>
            <person name="Anderson J."/>
            <person name="Bakaric R."/>
            <person name="Luria V."/>
            <person name="Karger A."/>
            <person name="Kirschner M.W."/>
            <person name="Durand P.M."/>
            <person name="Michod R.E."/>
            <person name="Nozaki H."/>
            <person name="Olson B.J."/>
        </authorList>
    </citation>
    <scope>NUCLEOTIDE SEQUENCE [LARGE SCALE GENOMIC DNA]</scope>
    <source>
        <strain evidence="14">NIES-2863</strain>
    </source>
</reference>
<feature type="transmembrane region" description="Helical" evidence="9">
    <location>
        <begin position="254"/>
        <end position="275"/>
    </location>
</feature>
<dbReference type="Proteomes" id="UP000075714">
    <property type="component" value="Unassembled WGS sequence"/>
</dbReference>
<dbReference type="SUPFAM" id="SSF111352">
    <property type="entry name" value="Ammonium transporter"/>
    <property type="match status" value="1"/>
</dbReference>
<dbReference type="PANTHER" id="PTHR11730:SF6">
    <property type="entry name" value="AMMONIUM TRANSPORTER"/>
    <property type="match status" value="1"/>
</dbReference>
<evidence type="ECO:0000256" key="8">
    <source>
        <dbReference type="ARBA" id="ARBA00023177"/>
    </source>
</evidence>
<comment type="similarity">
    <text evidence="3">Belongs to the ammonium transporter (TC 2.A.49) family. Rh subfamily.</text>
</comment>
<dbReference type="GO" id="GO:0005886">
    <property type="term" value="C:plasma membrane"/>
    <property type="evidence" value="ECO:0007669"/>
    <property type="project" value="UniProtKB-SubCell"/>
</dbReference>
<dbReference type="InterPro" id="IPR024041">
    <property type="entry name" value="NH4_transpt_AmtB-like_dom"/>
</dbReference>
<dbReference type="OrthoDB" id="534912at2759"/>
<evidence type="ECO:0000256" key="4">
    <source>
        <dbReference type="ARBA" id="ARBA00022448"/>
    </source>
</evidence>
<feature type="region of interest" description="Disordered" evidence="10">
    <location>
        <begin position="521"/>
        <end position="571"/>
    </location>
</feature>
<evidence type="ECO:0000256" key="1">
    <source>
        <dbReference type="ARBA" id="ARBA00004141"/>
    </source>
</evidence>
<evidence type="ECO:0000256" key="11">
    <source>
        <dbReference type="SAM" id="SignalP"/>
    </source>
</evidence>
<sequence length="616" mass="63241">MDACASALMWYLLGFGFAYGIGDNPNRFIGDALFGLARVKSHNTGSGTGRWLDFVFQWAFCATAVTIPAGSVAERCNFNAYLGYSTFISALVYPVVAHWVWCTEGWLGYGTKRPLWDCGLIDFAGSSVIHMLGGLSGLAGAVLLGPRMGRFDLDGKPLPLPGHSVPLVVLGTVLLWFGWYGFNPASTLYIDTAAAANVAGRAAVTTTLAGGAGGVACMVWTAFRTQAWDPVALCNGALCGFVAVTAGCHVLEPWAALLCGAGAGIIFDLGCILLLKLGVDDPLSAAPMHGFCGAWGTLFVGLLAKKEYLQESYSRTSYPYGLFYGGGGKLLGCQVVGVLAIAAWTVGLMAAFFAILKYFNLLRVSPEEELRGLDVSRHQSRAYYMEDGPTLIIDDRKVSAGAALGDRIMRGDTLGQAGFAASQPTFVKPAALSVSVSSKPAGGGGGAAAVAAPAAPSPGKGESRVRISDEVTSDTGTQMFVRSSKSIKLQGGGGGGAAAGRAAADTEMAALQRPAADGNNDVLCVISPPSVDSQAAPAQRRPGSSPSPTGVGVGRSGSGFGVGAPQRSASRNAVVPVPMTAAAAPGGGAVSGRWGSQAMSGAFNDAEDISVHRLEG</sequence>
<evidence type="ECO:0000313" key="14">
    <source>
        <dbReference type="Proteomes" id="UP000075714"/>
    </source>
</evidence>
<dbReference type="InterPro" id="IPR001905">
    <property type="entry name" value="Ammonium_transpt"/>
</dbReference>
<evidence type="ECO:0000256" key="9">
    <source>
        <dbReference type="RuleBase" id="RU362002"/>
    </source>
</evidence>
<feature type="transmembrane region" description="Helical" evidence="9">
    <location>
        <begin position="230"/>
        <end position="248"/>
    </location>
</feature>
<feature type="domain" description="Ammonium transporter AmtB-like" evidence="12">
    <location>
        <begin position="1"/>
        <end position="383"/>
    </location>
</feature>
<keyword evidence="14" id="KW-1185">Reference proteome</keyword>
<feature type="signal peptide" evidence="11">
    <location>
        <begin position="1"/>
        <end position="20"/>
    </location>
</feature>